<protein>
    <submittedName>
        <fullName evidence="1">Uncharacterized protein</fullName>
    </submittedName>
</protein>
<sequence length="193" mass="22136">MSSVAAREVYDMPELFSEIAAYIRLDVSLETHQWYCSVISRFLRLRQFTTYLYPTPVQLETHGKIWKFTQQVSAFESGMRKKIAPPYNTYANVSLIEAASPPSRHFAVQFASIFPLLSLKALNLQAGWDEDFAEKVQQIGLVYDGLEVLRIKYITDFEADGEEAEDDEDNEVLNAEDRPDEVSALFYSVLKIF</sequence>
<reference evidence="1 2" key="1">
    <citation type="journal article" date="2019" name="Nat. Ecol. Evol.">
        <title>Megaphylogeny resolves global patterns of mushroom evolution.</title>
        <authorList>
            <person name="Varga T."/>
            <person name="Krizsan K."/>
            <person name="Foldi C."/>
            <person name="Dima B."/>
            <person name="Sanchez-Garcia M."/>
            <person name="Sanchez-Ramirez S."/>
            <person name="Szollosi G.J."/>
            <person name="Szarkandi J.G."/>
            <person name="Papp V."/>
            <person name="Albert L."/>
            <person name="Andreopoulos W."/>
            <person name="Angelini C."/>
            <person name="Antonin V."/>
            <person name="Barry K.W."/>
            <person name="Bougher N.L."/>
            <person name="Buchanan P."/>
            <person name="Buyck B."/>
            <person name="Bense V."/>
            <person name="Catcheside P."/>
            <person name="Chovatia M."/>
            <person name="Cooper J."/>
            <person name="Damon W."/>
            <person name="Desjardin D."/>
            <person name="Finy P."/>
            <person name="Geml J."/>
            <person name="Haridas S."/>
            <person name="Hughes K."/>
            <person name="Justo A."/>
            <person name="Karasinski D."/>
            <person name="Kautmanova I."/>
            <person name="Kiss B."/>
            <person name="Kocsube S."/>
            <person name="Kotiranta H."/>
            <person name="LaButti K.M."/>
            <person name="Lechner B.E."/>
            <person name="Liimatainen K."/>
            <person name="Lipzen A."/>
            <person name="Lukacs Z."/>
            <person name="Mihaltcheva S."/>
            <person name="Morgado L.N."/>
            <person name="Niskanen T."/>
            <person name="Noordeloos M.E."/>
            <person name="Ohm R.A."/>
            <person name="Ortiz-Santana B."/>
            <person name="Ovrebo C."/>
            <person name="Racz N."/>
            <person name="Riley R."/>
            <person name="Savchenko A."/>
            <person name="Shiryaev A."/>
            <person name="Soop K."/>
            <person name="Spirin V."/>
            <person name="Szebenyi C."/>
            <person name="Tomsovsky M."/>
            <person name="Tulloss R.E."/>
            <person name="Uehling J."/>
            <person name="Grigoriev I.V."/>
            <person name="Vagvolgyi C."/>
            <person name="Papp T."/>
            <person name="Martin F.M."/>
            <person name="Miettinen O."/>
            <person name="Hibbett D.S."/>
            <person name="Nagy L.G."/>
        </authorList>
    </citation>
    <scope>NUCLEOTIDE SEQUENCE [LARGE SCALE GENOMIC DNA]</scope>
    <source>
        <strain evidence="1 2">NL-1719</strain>
    </source>
</reference>
<evidence type="ECO:0000313" key="1">
    <source>
        <dbReference type="EMBL" id="TFK60963.1"/>
    </source>
</evidence>
<proteinExistence type="predicted"/>
<keyword evidence="2" id="KW-1185">Reference proteome</keyword>
<gene>
    <name evidence="1" type="ORF">BDN72DRAFT_904528</name>
</gene>
<dbReference type="Proteomes" id="UP000308600">
    <property type="component" value="Unassembled WGS sequence"/>
</dbReference>
<name>A0ACD3A559_9AGAR</name>
<dbReference type="EMBL" id="ML208710">
    <property type="protein sequence ID" value="TFK60963.1"/>
    <property type="molecule type" value="Genomic_DNA"/>
</dbReference>
<accession>A0ACD3A559</accession>
<evidence type="ECO:0000313" key="2">
    <source>
        <dbReference type="Proteomes" id="UP000308600"/>
    </source>
</evidence>
<organism evidence="1 2">
    <name type="scientific">Pluteus cervinus</name>
    <dbReference type="NCBI Taxonomy" id="181527"/>
    <lineage>
        <taxon>Eukaryota</taxon>
        <taxon>Fungi</taxon>
        <taxon>Dikarya</taxon>
        <taxon>Basidiomycota</taxon>
        <taxon>Agaricomycotina</taxon>
        <taxon>Agaricomycetes</taxon>
        <taxon>Agaricomycetidae</taxon>
        <taxon>Agaricales</taxon>
        <taxon>Pluteineae</taxon>
        <taxon>Pluteaceae</taxon>
        <taxon>Pluteus</taxon>
    </lineage>
</organism>